<gene>
    <name evidence="1" type="ORF">HMPREF9449_01751</name>
</gene>
<dbReference type="eggNOG" id="COG1610">
    <property type="taxonomic scope" value="Bacteria"/>
</dbReference>
<dbReference type="InterPro" id="IPR023168">
    <property type="entry name" value="GatB_Yqey_C_2"/>
</dbReference>
<evidence type="ECO:0008006" key="3">
    <source>
        <dbReference type="Google" id="ProtNLM"/>
    </source>
</evidence>
<dbReference type="PANTHER" id="PTHR28055">
    <property type="entry name" value="ALTERED INHERITANCE OF MITOCHONDRIA PROTEIN 41, MITOCHONDRIAL"/>
    <property type="match status" value="1"/>
</dbReference>
<dbReference type="PATRIC" id="fig|742817.3.peg.1870"/>
<dbReference type="GO" id="GO:0016884">
    <property type="term" value="F:carbon-nitrogen ligase activity, with glutamine as amido-N-donor"/>
    <property type="evidence" value="ECO:0007669"/>
    <property type="project" value="InterPro"/>
</dbReference>
<dbReference type="SUPFAM" id="SSF89095">
    <property type="entry name" value="GatB/YqeY motif"/>
    <property type="match status" value="1"/>
</dbReference>
<sequence>MMTIEEQVNEGIKNAMKAREKVRLEAFRNIKKVILEAKTRPGAGDQIDDAECIRIIQKLAKQSTDAAEIYKQQGRMDLYEEECGQLEVLNSFLPKQMSDAELTETLKAIIASIGATSPKDMGKVMGVATKQLAGKAEGKAISAKVKELLQ</sequence>
<evidence type="ECO:0000313" key="1">
    <source>
        <dbReference type="EMBL" id="EHP47144.1"/>
    </source>
</evidence>
<dbReference type="HOGENOM" id="CLU_079430_2_0_10"/>
<dbReference type="Gene3D" id="1.10.10.410">
    <property type="match status" value="1"/>
</dbReference>
<dbReference type="EMBL" id="ADMC01000023">
    <property type="protein sequence ID" value="EHP47144.1"/>
    <property type="molecule type" value="Genomic_DNA"/>
</dbReference>
<proteinExistence type="predicted"/>
<organism evidence="1 2">
    <name type="scientific">Odoribacter laneus YIT 12061</name>
    <dbReference type="NCBI Taxonomy" id="742817"/>
    <lineage>
        <taxon>Bacteria</taxon>
        <taxon>Pseudomonadati</taxon>
        <taxon>Bacteroidota</taxon>
        <taxon>Bacteroidia</taxon>
        <taxon>Bacteroidales</taxon>
        <taxon>Odoribacteraceae</taxon>
        <taxon>Odoribacter</taxon>
    </lineage>
</organism>
<accession>H1DHL5</accession>
<dbReference type="Pfam" id="PF09424">
    <property type="entry name" value="YqeY"/>
    <property type="match status" value="1"/>
</dbReference>
<dbReference type="AlphaFoldDB" id="H1DHL5"/>
<dbReference type="PANTHER" id="PTHR28055:SF1">
    <property type="entry name" value="ALTERED INHERITANCE OF MITOCHONDRIA PROTEIN 41, MITOCHONDRIAL"/>
    <property type="match status" value="1"/>
</dbReference>
<protein>
    <recommendedName>
        <fullName evidence="3">GatB/YqeY domain-containing protein</fullName>
    </recommendedName>
</protein>
<keyword evidence="2" id="KW-1185">Reference proteome</keyword>
<dbReference type="InterPro" id="IPR042184">
    <property type="entry name" value="YqeY/Aim41_N"/>
</dbReference>
<dbReference type="InterPro" id="IPR019004">
    <property type="entry name" value="YqeY/Aim41"/>
</dbReference>
<dbReference type="InterPro" id="IPR003789">
    <property type="entry name" value="Asn/Gln_tRNA_amidoTrase-B-like"/>
</dbReference>
<reference evidence="1 2" key="1">
    <citation type="submission" date="2012-01" db="EMBL/GenBank/DDBJ databases">
        <title>The Genome Sequence of Odoribacter laneus YIT 12061.</title>
        <authorList>
            <consortium name="The Broad Institute Genome Sequencing Platform"/>
            <person name="Earl A."/>
            <person name="Ward D."/>
            <person name="Feldgarden M."/>
            <person name="Gevers D."/>
            <person name="Morotomi M."/>
            <person name="Young S.K."/>
            <person name="Zeng Q."/>
            <person name="Gargeya S."/>
            <person name="Fitzgerald M."/>
            <person name="Haas B."/>
            <person name="Abouelleil A."/>
            <person name="Alvarado L."/>
            <person name="Arachchi H.M."/>
            <person name="Berlin A."/>
            <person name="Chapman S.B."/>
            <person name="Gearin G."/>
            <person name="Goldberg J."/>
            <person name="Griggs A."/>
            <person name="Gujja S."/>
            <person name="Hansen M."/>
            <person name="Heiman D."/>
            <person name="Howarth C."/>
            <person name="Larimer J."/>
            <person name="Lui A."/>
            <person name="MacDonald P.J.P."/>
            <person name="McCowen C."/>
            <person name="Montmayeur A."/>
            <person name="Murphy C."/>
            <person name="Neiman D."/>
            <person name="Pearson M."/>
            <person name="Priest M."/>
            <person name="Roberts A."/>
            <person name="Saif S."/>
            <person name="Shea T."/>
            <person name="Sisk P."/>
            <person name="Stolte C."/>
            <person name="Sykes S."/>
            <person name="Wortman J."/>
            <person name="Nusbaum C."/>
            <person name="Birren B."/>
        </authorList>
    </citation>
    <scope>NUCLEOTIDE SEQUENCE [LARGE SCALE GENOMIC DNA]</scope>
    <source>
        <strain evidence="1 2">YIT 12061</strain>
    </source>
</reference>
<name>H1DHL5_9BACT</name>
<evidence type="ECO:0000313" key="2">
    <source>
        <dbReference type="Proteomes" id="UP000004892"/>
    </source>
</evidence>
<dbReference type="STRING" id="742817.HMPREF9449_01751"/>
<comment type="caution">
    <text evidence="1">The sequence shown here is derived from an EMBL/GenBank/DDBJ whole genome shotgun (WGS) entry which is preliminary data.</text>
</comment>
<dbReference type="Proteomes" id="UP000004892">
    <property type="component" value="Unassembled WGS sequence"/>
</dbReference>
<dbReference type="Gene3D" id="1.10.1510.10">
    <property type="entry name" value="Uncharacterised protein YqeY/AIM41 PF09424, N-terminal domain"/>
    <property type="match status" value="1"/>
</dbReference>